<sequence>MQVVVRCKHTMKPSVFHLMVYSLLCACRVDCFFAHNTFATASTTMLHLQNGYLQSLESNNIDTGDVSTEGCCSDPYAPGVAEAYGLIGNSGVAGFDEASDSVGPGIYGGSVQRDDNGDILIGTQYENHNHVPGPLYDGNGYCLMGRAIHIGKDKVTELLDEYPQLLEEISTGGARPLHICGMSERGQHCTQTLIDAGADMFALDTYNYNALHRMASNDLEIGAEALVEAGLDPNSKDDRADSTPIDIAKRQRAIKFLMKMQKMGHYD</sequence>
<proteinExistence type="predicted"/>
<evidence type="ECO:0000313" key="2">
    <source>
        <dbReference type="Proteomes" id="UP001224775"/>
    </source>
</evidence>
<dbReference type="Proteomes" id="UP001224775">
    <property type="component" value="Unassembled WGS sequence"/>
</dbReference>
<accession>A0AAD8XZY3</accession>
<dbReference type="AlphaFoldDB" id="A0AAD8XZY3"/>
<reference evidence="1" key="1">
    <citation type="submission" date="2023-06" db="EMBL/GenBank/DDBJ databases">
        <title>Survivors Of The Sea: Transcriptome response of Skeletonema marinoi to long-term dormancy.</title>
        <authorList>
            <person name="Pinder M.I.M."/>
            <person name="Kourtchenko O."/>
            <person name="Robertson E.K."/>
            <person name="Larsson T."/>
            <person name="Maumus F."/>
            <person name="Osuna-Cruz C.M."/>
            <person name="Vancaester E."/>
            <person name="Stenow R."/>
            <person name="Vandepoele K."/>
            <person name="Ploug H."/>
            <person name="Bruchert V."/>
            <person name="Godhe A."/>
            <person name="Topel M."/>
        </authorList>
    </citation>
    <scope>NUCLEOTIDE SEQUENCE</scope>
    <source>
        <strain evidence="1">R05AC</strain>
    </source>
</reference>
<organism evidence="1 2">
    <name type="scientific">Skeletonema marinoi</name>
    <dbReference type="NCBI Taxonomy" id="267567"/>
    <lineage>
        <taxon>Eukaryota</taxon>
        <taxon>Sar</taxon>
        <taxon>Stramenopiles</taxon>
        <taxon>Ochrophyta</taxon>
        <taxon>Bacillariophyta</taxon>
        <taxon>Coscinodiscophyceae</taxon>
        <taxon>Thalassiosirophycidae</taxon>
        <taxon>Thalassiosirales</taxon>
        <taxon>Skeletonemataceae</taxon>
        <taxon>Skeletonema</taxon>
        <taxon>Skeletonema marinoi-dohrnii complex</taxon>
    </lineage>
</organism>
<dbReference type="Gene3D" id="1.25.40.20">
    <property type="entry name" value="Ankyrin repeat-containing domain"/>
    <property type="match status" value="1"/>
</dbReference>
<keyword evidence="2" id="KW-1185">Reference proteome</keyword>
<gene>
    <name evidence="1" type="ORF">QTG54_012343</name>
</gene>
<dbReference type="SUPFAM" id="SSF48403">
    <property type="entry name" value="Ankyrin repeat"/>
    <property type="match status" value="1"/>
</dbReference>
<name>A0AAD8XZY3_9STRA</name>
<comment type="caution">
    <text evidence="1">The sequence shown here is derived from an EMBL/GenBank/DDBJ whole genome shotgun (WGS) entry which is preliminary data.</text>
</comment>
<dbReference type="PROSITE" id="PS51257">
    <property type="entry name" value="PROKAR_LIPOPROTEIN"/>
    <property type="match status" value="1"/>
</dbReference>
<dbReference type="InterPro" id="IPR036770">
    <property type="entry name" value="Ankyrin_rpt-contain_sf"/>
</dbReference>
<protein>
    <submittedName>
        <fullName evidence="1">Ankyrin repeat domain-containing protein</fullName>
    </submittedName>
</protein>
<evidence type="ECO:0000313" key="1">
    <source>
        <dbReference type="EMBL" id="KAK1736898.1"/>
    </source>
</evidence>
<dbReference type="EMBL" id="JATAAI010000027">
    <property type="protein sequence ID" value="KAK1736898.1"/>
    <property type="molecule type" value="Genomic_DNA"/>
</dbReference>